<dbReference type="PANTHER" id="PTHR43471">
    <property type="entry name" value="ABC TRANSPORTER PERMEASE"/>
    <property type="match status" value="1"/>
</dbReference>
<dbReference type="PANTHER" id="PTHR43471:SF10">
    <property type="entry name" value="SLL1107 PROTEIN"/>
    <property type="match status" value="1"/>
</dbReference>
<accession>A0A1F8F3K0</accession>
<feature type="transmembrane region" description="Helical" evidence="1">
    <location>
        <begin position="20"/>
        <end position="41"/>
    </location>
</feature>
<dbReference type="AlphaFoldDB" id="A0A1F8F3K0"/>
<name>A0A1F8F3K0_9BACT</name>
<evidence type="ECO:0008006" key="4">
    <source>
        <dbReference type="Google" id="ProtNLM"/>
    </source>
</evidence>
<feature type="transmembrane region" description="Helical" evidence="1">
    <location>
        <begin position="96"/>
        <end position="120"/>
    </location>
</feature>
<dbReference type="GO" id="GO:0140359">
    <property type="term" value="F:ABC-type transporter activity"/>
    <property type="evidence" value="ECO:0007669"/>
    <property type="project" value="InterPro"/>
</dbReference>
<sequence length="253" mass="28380">MRRIIVIAKNTFKETIRDRIMYGILIFSLLFLFSVTVIGSLSLGEDLFIIRSFGLAGIYLFGLIITLFLGASLIYKEVEFKTIYIILSKPIKDSEVILGKFFGLLTSIASTVGLMGLIYLSVVWFNGGGVDYGSILAMILQLFEFSIIISILILLSTFSSPIASTIYTIVIVYSGHLLTLMLNYSANLGGFQKYIVLGAYYLFPNLEKFNIRNLVVHNLNITQTEFILAMGYAIIYTSLALCLAHFVFQKKEF</sequence>
<proteinExistence type="predicted"/>
<reference evidence="2 3" key="1">
    <citation type="journal article" date="2016" name="Nat. Commun.">
        <title>Thousands of microbial genomes shed light on interconnected biogeochemical processes in an aquifer system.</title>
        <authorList>
            <person name="Anantharaman K."/>
            <person name="Brown C.T."/>
            <person name="Hug L.A."/>
            <person name="Sharon I."/>
            <person name="Castelle C.J."/>
            <person name="Probst A.J."/>
            <person name="Thomas B.C."/>
            <person name="Singh A."/>
            <person name="Wilkins M.J."/>
            <person name="Karaoz U."/>
            <person name="Brodie E.L."/>
            <person name="Williams K.H."/>
            <person name="Hubbard S.S."/>
            <person name="Banfield J.F."/>
        </authorList>
    </citation>
    <scope>NUCLEOTIDE SEQUENCE [LARGE SCALE GENOMIC DNA]</scope>
</reference>
<dbReference type="GO" id="GO:0005886">
    <property type="term" value="C:plasma membrane"/>
    <property type="evidence" value="ECO:0007669"/>
    <property type="project" value="UniProtKB-SubCell"/>
</dbReference>
<feature type="transmembrane region" description="Helical" evidence="1">
    <location>
        <begin position="226"/>
        <end position="248"/>
    </location>
</feature>
<feature type="transmembrane region" description="Helical" evidence="1">
    <location>
        <begin position="53"/>
        <end position="75"/>
    </location>
</feature>
<keyword evidence="1" id="KW-1133">Transmembrane helix</keyword>
<comment type="caution">
    <text evidence="2">The sequence shown here is derived from an EMBL/GenBank/DDBJ whole genome shotgun (WGS) entry which is preliminary data.</text>
</comment>
<protein>
    <recommendedName>
        <fullName evidence="4">ABC transporter permease</fullName>
    </recommendedName>
</protein>
<feature type="transmembrane region" description="Helical" evidence="1">
    <location>
        <begin position="132"/>
        <end position="155"/>
    </location>
</feature>
<dbReference type="Proteomes" id="UP000178908">
    <property type="component" value="Unassembled WGS sequence"/>
</dbReference>
<dbReference type="EMBL" id="MGJO01000066">
    <property type="protein sequence ID" value="OGN07703.1"/>
    <property type="molecule type" value="Genomic_DNA"/>
</dbReference>
<keyword evidence="1" id="KW-0812">Transmembrane</keyword>
<dbReference type="Pfam" id="PF12679">
    <property type="entry name" value="ABC2_membrane_2"/>
    <property type="match status" value="1"/>
</dbReference>
<evidence type="ECO:0000313" key="2">
    <source>
        <dbReference type="EMBL" id="OGN07703.1"/>
    </source>
</evidence>
<organism evidence="2 3">
    <name type="scientific">Candidatus Yanofskybacteria bacterium RIFCSPHIGHO2_02_FULL_39_10</name>
    <dbReference type="NCBI Taxonomy" id="1802674"/>
    <lineage>
        <taxon>Bacteria</taxon>
        <taxon>Candidatus Yanofskyibacteriota</taxon>
    </lineage>
</organism>
<evidence type="ECO:0000256" key="1">
    <source>
        <dbReference type="SAM" id="Phobius"/>
    </source>
</evidence>
<keyword evidence="1" id="KW-0472">Membrane</keyword>
<gene>
    <name evidence="2" type="ORF">A3C61_02910</name>
</gene>
<evidence type="ECO:0000313" key="3">
    <source>
        <dbReference type="Proteomes" id="UP000178908"/>
    </source>
</evidence>
<feature type="transmembrane region" description="Helical" evidence="1">
    <location>
        <begin position="162"/>
        <end position="184"/>
    </location>
</feature>